<dbReference type="RefSeq" id="WP_186746986.1">
    <property type="nucleotide sequence ID" value="NZ_CP060394.1"/>
</dbReference>
<evidence type="ECO:0000256" key="5">
    <source>
        <dbReference type="ARBA" id="ARBA00010185"/>
    </source>
</evidence>
<evidence type="ECO:0000256" key="3">
    <source>
        <dbReference type="ARBA" id="ARBA00005119"/>
    </source>
</evidence>
<keyword evidence="21" id="KW-1185">Reference proteome</keyword>
<keyword evidence="12 18" id="KW-0548">Nucleotidyltransferase</keyword>
<proteinExistence type="inferred from homology"/>
<keyword evidence="9" id="KW-0444">Lipid biosynthesis</keyword>
<gene>
    <name evidence="20" type="ORF">H7849_12620</name>
</gene>
<evidence type="ECO:0000256" key="2">
    <source>
        <dbReference type="ARBA" id="ARBA00004651"/>
    </source>
</evidence>
<name>A0A7G8BQ39_9BACT</name>
<dbReference type="GO" id="GO:0005886">
    <property type="term" value="C:plasma membrane"/>
    <property type="evidence" value="ECO:0007669"/>
    <property type="project" value="UniProtKB-SubCell"/>
</dbReference>
<comment type="pathway">
    <text evidence="3 18">Phospholipid metabolism; CDP-diacylglycerol biosynthesis; CDP-diacylglycerol from sn-glycerol 3-phosphate: step 3/3.</text>
</comment>
<dbReference type="PROSITE" id="PS01315">
    <property type="entry name" value="CDS"/>
    <property type="match status" value="1"/>
</dbReference>
<comment type="subcellular location">
    <subcellularLocation>
        <location evidence="2">Cell membrane</location>
        <topology evidence="2">Multi-pass membrane protein</topology>
    </subcellularLocation>
</comment>
<evidence type="ECO:0000256" key="14">
    <source>
        <dbReference type="ARBA" id="ARBA00023098"/>
    </source>
</evidence>
<feature type="transmembrane region" description="Helical" evidence="19">
    <location>
        <begin position="130"/>
        <end position="151"/>
    </location>
</feature>
<keyword evidence="16" id="KW-0594">Phospholipid biosynthesis</keyword>
<dbReference type="Pfam" id="PF01148">
    <property type="entry name" value="CTP_transf_1"/>
    <property type="match status" value="1"/>
</dbReference>
<evidence type="ECO:0000256" key="12">
    <source>
        <dbReference type="ARBA" id="ARBA00022695"/>
    </source>
</evidence>
<reference evidence="20 21" key="1">
    <citation type="submission" date="2020-08" db="EMBL/GenBank/DDBJ databases">
        <title>Edaphobacter telluris sp. nov. and Acidobacterium dinghuensis sp. nov., two acidobacteria isolated from forest soil.</title>
        <authorList>
            <person name="Fu J."/>
            <person name="Qiu L."/>
        </authorList>
    </citation>
    <scope>NUCLEOTIDE SEQUENCE [LARGE SCALE GENOMIC DNA]</scope>
    <source>
        <strain evidence="20">4Y35</strain>
    </source>
</reference>
<comment type="pathway">
    <text evidence="4">Lipid metabolism.</text>
</comment>
<protein>
    <recommendedName>
        <fullName evidence="7 18">Phosphatidate cytidylyltransferase</fullName>
        <ecNumber evidence="6 18">2.7.7.41</ecNumber>
    </recommendedName>
</protein>
<feature type="transmembrane region" description="Helical" evidence="19">
    <location>
        <begin position="26"/>
        <end position="48"/>
    </location>
</feature>
<keyword evidence="8" id="KW-1003">Cell membrane</keyword>
<dbReference type="EC" id="2.7.7.41" evidence="6 18"/>
<dbReference type="EMBL" id="CP060394">
    <property type="protein sequence ID" value="QNI34659.1"/>
    <property type="molecule type" value="Genomic_DNA"/>
</dbReference>
<organism evidence="20 21">
    <name type="scientific">Alloacidobacterium dinghuense</name>
    <dbReference type="NCBI Taxonomy" id="2763107"/>
    <lineage>
        <taxon>Bacteria</taxon>
        <taxon>Pseudomonadati</taxon>
        <taxon>Acidobacteriota</taxon>
        <taxon>Terriglobia</taxon>
        <taxon>Terriglobales</taxon>
        <taxon>Acidobacteriaceae</taxon>
        <taxon>Alloacidobacterium</taxon>
    </lineage>
</organism>
<evidence type="ECO:0000256" key="1">
    <source>
        <dbReference type="ARBA" id="ARBA00001698"/>
    </source>
</evidence>
<keyword evidence="17" id="KW-1208">Phospholipid metabolism</keyword>
<dbReference type="InterPro" id="IPR000374">
    <property type="entry name" value="PC_trans"/>
</dbReference>
<evidence type="ECO:0000256" key="18">
    <source>
        <dbReference type="RuleBase" id="RU003938"/>
    </source>
</evidence>
<evidence type="ECO:0000256" key="9">
    <source>
        <dbReference type="ARBA" id="ARBA00022516"/>
    </source>
</evidence>
<comment type="similarity">
    <text evidence="5 18">Belongs to the CDS family.</text>
</comment>
<evidence type="ECO:0000256" key="16">
    <source>
        <dbReference type="ARBA" id="ARBA00023209"/>
    </source>
</evidence>
<accession>A0A7G8BQ39</accession>
<evidence type="ECO:0000256" key="8">
    <source>
        <dbReference type="ARBA" id="ARBA00022475"/>
    </source>
</evidence>
<evidence type="ECO:0000256" key="15">
    <source>
        <dbReference type="ARBA" id="ARBA00023136"/>
    </source>
</evidence>
<evidence type="ECO:0000256" key="19">
    <source>
        <dbReference type="SAM" id="Phobius"/>
    </source>
</evidence>
<dbReference type="Proteomes" id="UP000515312">
    <property type="component" value="Chromosome"/>
</dbReference>
<keyword evidence="11 18" id="KW-0812">Transmembrane</keyword>
<evidence type="ECO:0000256" key="4">
    <source>
        <dbReference type="ARBA" id="ARBA00005189"/>
    </source>
</evidence>
<dbReference type="GO" id="GO:0016024">
    <property type="term" value="P:CDP-diacylglycerol biosynthetic process"/>
    <property type="evidence" value="ECO:0007669"/>
    <property type="project" value="UniProtKB-UniPathway"/>
</dbReference>
<evidence type="ECO:0000256" key="10">
    <source>
        <dbReference type="ARBA" id="ARBA00022679"/>
    </source>
</evidence>
<sequence>MKRVLTAVVLIPLVLLLVFKGSPWLVALATAVIAALAVWEFLALADALGAKTPRIAVLFGIAALFTCVLVRPEYLAPLVGCVMFALFILCAFHSPLPRVLPDTAYSVFGLLYIGLSLTSIPLIWSEENGSSLLLFLFFVVWAGDVVALYVGRAFGRRKLAPSISPNKTWEGSAGSVLGSLLITLLLVFLANVLARHGFDWLSYPGSVFRWLGLAVLLNVAAQVGDLIESAIKRGAGVKDSGTLLPGHGGVLDRIDALLLAAPVLWYAQLAQQWF</sequence>
<evidence type="ECO:0000256" key="6">
    <source>
        <dbReference type="ARBA" id="ARBA00012487"/>
    </source>
</evidence>
<dbReference type="KEGG" id="adin:H7849_12620"/>
<feature type="transmembrane region" description="Helical" evidence="19">
    <location>
        <begin position="55"/>
        <end position="71"/>
    </location>
</feature>
<dbReference type="GO" id="GO:0004605">
    <property type="term" value="F:phosphatidate cytidylyltransferase activity"/>
    <property type="evidence" value="ECO:0007669"/>
    <property type="project" value="UniProtKB-EC"/>
</dbReference>
<dbReference type="AlphaFoldDB" id="A0A7G8BQ39"/>
<feature type="transmembrane region" description="Helical" evidence="19">
    <location>
        <begin position="77"/>
        <end position="96"/>
    </location>
</feature>
<evidence type="ECO:0000256" key="11">
    <source>
        <dbReference type="ARBA" id="ARBA00022692"/>
    </source>
</evidence>
<feature type="transmembrane region" description="Helical" evidence="19">
    <location>
        <begin position="172"/>
        <end position="194"/>
    </location>
</feature>
<evidence type="ECO:0000256" key="13">
    <source>
        <dbReference type="ARBA" id="ARBA00022989"/>
    </source>
</evidence>
<comment type="catalytic activity">
    <reaction evidence="1 18">
        <text>a 1,2-diacyl-sn-glycero-3-phosphate + CTP + H(+) = a CDP-1,2-diacyl-sn-glycerol + diphosphate</text>
        <dbReference type="Rhea" id="RHEA:16229"/>
        <dbReference type="ChEBI" id="CHEBI:15378"/>
        <dbReference type="ChEBI" id="CHEBI:33019"/>
        <dbReference type="ChEBI" id="CHEBI:37563"/>
        <dbReference type="ChEBI" id="CHEBI:58332"/>
        <dbReference type="ChEBI" id="CHEBI:58608"/>
        <dbReference type="EC" id="2.7.7.41"/>
    </reaction>
</comment>
<keyword evidence="13 19" id="KW-1133">Transmembrane helix</keyword>
<keyword evidence="15 19" id="KW-0472">Membrane</keyword>
<feature type="transmembrane region" description="Helical" evidence="19">
    <location>
        <begin position="103"/>
        <end position="124"/>
    </location>
</feature>
<keyword evidence="10 18" id="KW-0808">Transferase</keyword>
<keyword evidence="14" id="KW-0443">Lipid metabolism</keyword>
<evidence type="ECO:0000313" key="21">
    <source>
        <dbReference type="Proteomes" id="UP000515312"/>
    </source>
</evidence>
<dbReference type="PANTHER" id="PTHR46382">
    <property type="entry name" value="PHOSPHATIDATE CYTIDYLYLTRANSFERASE"/>
    <property type="match status" value="1"/>
</dbReference>
<evidence type="ECO:0000256" key="7">
    <source>
        <dbReference type="ARBA" id="ARBA00019373"/>
    </source>
</evidence>
<dbReference type="UniPathway" id="UPA00557">
    <property type="reaction ID" value="UER00614"/>
</dbReference>
<evidence type="ECO:0000256" key="17">
    <source>
        <dbReference type="ARBA" id="ARBA00023264"/>
    </source>
</evidence>
<evidence type="ECO:0000313" key="20">
    <source>
        <dbReference type="EMBL" id="QNI34659.1"/>
    </source>
</evidence>
<dbReference type="PANTHER" id="PTHR46382:SF1">
    <property type="entry name" value="PHOSPHATIDATE CYTIDYLYLTRANSFERASE"/>
    <property type="match status" value="1"/>
</dbReference>